<evidence type="ECO:0000256" key="2">
    <source>
        <dbReference type="SAM" id="Phobius"/>
    </source>
</evidence>
<dbReference type="InterPro" id="IPR016187">
    <property type="entry name" value="CTDL_fold"/>
</dbReference>
<protein>
    <recommendedName>
        <fullName evidence="3">C-type lectin domain-containing protein</fullName>
    </recommendedName>
</protein>
<dbReference type="Gene3D" id="3.10.100.10">
    <property type="entry name" value="Mannose-Binding Protein A, subunit A"/>
    <property type="match status" value="1"/>
</dbReference>
<dbReference type="InterPro" id="IPR001304">
    <property type="entry name" value="C-type_lectin-like"/>
</dbReference>
<evidence type="ECO:0000313" key="5">
    <source>
        <dbReference type="Proteomes" id="UP001497623"/>
    </source>
</evidence>
<comment type="caution">
    <text evidence="4">The sequence shown here is derived from an EMBL/GenBank/DDBJ whole genome shotgun (WGS) entry which is preliminary data.</text>
</comment>
<evidence type="ECO:0000259" key="3">
    <source>
        <dbReference type="PROSITE" id="PS50041"/>
    </source>
</evidence>
<keyword evidence="5" id="KW-1185">Reference proteome</keyword>
<dbReference type="PROSITE" id="PS50041">
    <property type="entry name" value="C_TYPE_LECTIN_2"/>
    <property type="match status" value="1"/>
</dbReference>
<evidence type="ECO:0000313" key="4">
    <source>
        <dbReference type="EMBL" id="CAL4078016.1"/>
    </source>
</evidence>
<feature type="region of interest" description="Disordered" evidence="1">
    <location>
        <begin position="184"/>
        <end position="209"/>
    </location>
</feature>
<dbReference type="SUPFAM" id="SSF56436">
    <property type="entry name" value="C-type lectin-like"/>
    <property type="match status" value="1"/>
</dbReference>
<reference evidence="4 5" key="1">
    <citation type="submission" date="2024-05" db="EMBL/GenBank/DDBJ databases">
        <authorList>
            <person name="Wallberg A."/>
        </authorList>
    </citation>
    <scope>NUCLEOTIDE SEQUENCE [LARGE SCALE GENOMIC DNA]</scope>
</reference>
<sequence>VTYEFWIGAKNEGHGWYWEKSKLELQNSDIPWGKGEPSGEHGGYLEQCLSLTKHDDTNFHYNDVRCQSSNAVVCETAGCENGEHRCESRKTLVQNTSENPEERIVTGTDSMPVVAGCENGEHQCESKKTLEENTSENPDDQRVTGSNSKFIIASIIPILIIFIIMGVMFVCHKERKNKAEQDQAMQLPGPGMGNRHDSENSLYGVVMQH</sequence>
<keyword evidence="2" id="KW-1133">Transmembrane helix</keyword>
<dbReference type="Proteomes" id="UP001497623">
    <property type="component" value="Unassembled WGS sequence"/>
</dbReference>
<dbReference type="InterPro" id="IPR016186">
    <property type="entry name" value="C-type_lectin-like/link_sf"/>
</dbReference>
<keyword evidence="2" id="KW-0812">Transmembrane</keyword>
<feature type="non-terminal residue" evidence="4">
    <location>
        <position position="1"/>
    </location>
</feature>
<feature type="transmembrane region" description="Helical" evidence="2">
    <location>
        <begin position="150"/>
        <end position="171"/>
    </location>
</feature>
<name>A0AAV2QDK3_MEGNR</name>
<feature type="domain" description="C-type lectin" evidence="3">
    <location>
        <begin position="1"/>
        <end position="75"/>
    </location>
</feature>
<dbReference type="EMBL" id="CAXKWB010005362">
    <property type="protein sequence ID" value="CAL4078016.1"/>
    <property type="molecule type" value="Genomic_DNA"/>
</dbReference>
<proteinExistence type="predicted"/>
<evidence type="ECO:0000256" key="1">
    <source>
        <dbReference type="SAM" id="MobiDB-lite"/>
    </source>
</evidence>
<dbReference type="Pfam" id="PF00059">
    <property type="entry name" value="Lectin_C"/>
    <property type="match status" value="1"/>
</dbReference>
<accession>A0AAV2QDK3</accession>
<dbReference type="AlphaFoldDB" id="A0AAV2QDK3"/>
<keyword evidence="2" id="KW-0472">Membrane</keyword>
<gene>
    <name evidence="4" type="ORF">MNOR_LOCUS10548</name>
</gene>
<organism evidence="4 5">
    <name type="scientific">Meganyctiphanes norvegica</name>
    <name type="common">Northern krill</name>
    <name type="synonym">Thysanopoda norvegica</name>
    <dbReference type="NCBI Taxonomy" id="48144"/>
    <lineage>
        <taxon>Eukaryota</taxon>
        <taxon>Metazoa</taxon>
        <taxon>Ecdysozoa</taxon>
        <taxon>Arthropoda</taxon>
        <taxon>Crustacea</taxon>
        <taxon>Multicrustacea</taxon>
        <taxon>Malacostraca</taxon>
        <taxon>Eumalacostraca</taxon>
        <taxon>Eucarida</taxon>
        <taxon>Euphausiacea</taxon>
        <taxon>Euphausiidae</taxon>
        <taxon>Meganyctiphanes</taxon>
    </lineage>
</organism>